<dbReference type="InterPro" id="IPR051056">
    <property type="entry name" value="Glycosyl_Hydrolase_73"/>
</dbReference>
<dbReference type="InterPro" id="IPR007119">
    <property type="entry name" value="Phage_tail_spike_N"/>
</dbReference>
<evidence type="ECO:0000256" key="1">
    <source>
        <dbReference type="ARBA" id="ARBA00007074"/>
    </source>
</evidence>
<dbReference type="Gene3D" id="1.10.530.10">
    <property type="match status" value="1"/>
</dbReference>
<dbReference type="InterPro" id="IPR002901">
    <property type="entry name" value="MGlyc_endo_b_GlcNAc-like_dom"/>
</dbReference>
<reference evidence="8" key="1">
    <citation type="submission" date="2023-12" db="EMBL/GenBank/DDBJ databases">
        <title>Dolosigranulum savutii sp. nov. isolated from human upper respiratory samples collected in Botswana.</title>
        <authorList>
            <person name="Kelly M.S."/>
        </authorList>
    </citation>
    <scope>NUCLEOTIDE SEQUENCE</scope>
    <source>
        <strain evidence="8">MSK312</strain>
    </source>
</reference>
<evidence type="ECO:0000256" key="5">
    <source>
        <dbReference type="ARBA" id="ARBA00022807"/>
    </source>
</evidence>
<dbReference type="InterPro" id="IPR008044">
    <property type="entry name" value="Phage_lysin"/>
</dbReference>
<organism evidence="8">
    <name type="scientific">Dolosigranulum savutiense</name>
    <dbReference type="NCBI Taxonomy" id="3110288"/>
    <lineage>
        <taxon>Bacteria</taxon>
        <taxon>Bacillati</taxon>
        <taxon>Bacillota</taxon>
        <taxon>Bacilli</taxon>
        <taxon>Lactobacillales</taxon>
        <taxon>Carnobacteriaceae</taxon>
        <taxon>Dolosigranulum</taxon>
    </lineage>
</organism>
<evidence type="ECO:0000313" key="8">
    <source>
        <dbReference type="EMBL" id="XBC48506.1"/>
    </source>
</evidence>
<dbReference type="NCBIfam" id="TIGR01665">
    <property type="entry name" value="put_anti_recept"/>
    <property type="match status" value="1"/>
</dbReference>
<feature type="domain" description="NlpC/P60" evidence="7">
    <location>
        <begin position="249"/>
        <end position="380"/>
    </location>
</feature>
<sequence length="1393" mass="155109">MIFFTNRDYETVAVADADTPDGLRLVGDELNESVATGAAIYQATIEKSDPTVAQIKAGNFVFVPDFKGRIIVLEIMEVEENRLTKKIIAEDAGLQLINSDVGKIDMKGTLKEFVQAVLGADSDWQIGRDDIGDSRNLTLKYDEITNQTKRLNQIAGRFDAELSYSFEFKGNRITGKFINFHKKRGEHTAVRLEVGKELKDAKRNISITNLRTAVLGIGQNHTEQVKTEKKVTKTVDVEAPAKPAPSQTNNKIERMIAWFKSREGKVGYSMARRNGPHSYDCSSAVFFAAKHAGILPSSQWIGSTLTLLSMAGRQLQEINRSQIQRGDIFVSGTTAGAGGHTGVVLDKNRIIHCNWGSRGIATTKIAGWTGGPPVRWFRFKNIGSSPSPAPSAKPGKYWSNDNIVHHDLGWKLAGLTAQQIDNWVKATSPGSPFNGQGKVFIEAQKQSGLDARYILAHAALESAWGTSNLARKYNNFFGIGAFDNNPENAKNYSNSGLASGIIGGANWIAKHYYNSQYKQTTLQKMRHNNGVHQYATDPNWHTKIANVMKRSERYTSPATKTTKKEITETVVETKEVERETNLIGYEYDDGRYFVDKQGRVCDREANKIWSKPNTKGKYITRIYESQATSQKTLFDETLLQLKNNNKPEVSYEVDPEDIPDDVHIGDTVRIIDHDYNPALYLDARLVEVTTSTTTDIVNHAVFANFEERPSGITGRLIELQALLKTQQYNWENQPYALQIESSSGSIFKDNLIDTNLIAVLTKAGINQTANVDGFLWERISAYPDKLVVSDADWNEAHQTDNEHVLNIKRSDVELEATFVCSAMLNGVAVATANYTIKNLSIGIFKQKEEPNRDQLVWGDIWKWDDGQGNRWEMTWKNNRWEDTVTKRDLDLLELTPGPPGRDGEDGLPGKPGEDGRTSYAHFAYADSEDGRIGFTRTATGDKQYIGFYSDFTQSDSTNPADYAWSRLKGDRGDKGIPGKAGTDGRTPYFHTAWADSEDGRTGFTVDDSADKTYIGTYTDYTEQDSRNPADYNWMRARGRDGRTTYTWIRYADDSNGRGISNDPRGKTYIGLAYNKTTANESNNPSDYMWSLIKGEDGVDGARGADGQTLYTWIRYSANGSGNPMTQQPQSNTKYIGIAINKTTRTESDNYRDYTWSKYVGDDGERGPQGVPGRNGTDGSNAYVHIAYANSADGTADFSLTDSNRSYIGTYTDNQAADSTDPNRYKWTPFVSDEIRQELDGKASANKLQDLEVHFAQYPTAEELALTSKEIAKQQGYINSLNNAITSNALDLESRMKIIEQNVGAGRLTIQAIATHFNFGEEGVVIGRENEQVRLRIINDKLEILDGNKVVATFGQSATHVSNLRVEGVFEFGNHIASKAEINDKKFTVISPNI</sequence>
<accession>A0AB74U0M3</accession>
<dbReference type="PANTHER" id="PTHR33308">
    <property type="entry name" value="PEPTIDOGLYCAN HYDROLASE FLGJ"/>
    <property type="match status" value="1"/>
</dbReference>
<dbReference type="EMBL" id="CP142434">
    <property type="protein sequence ID" value="XBC48506.1"/>
    <property type="molecule type" value="Genomic_DNA"/>
</dbReference>
<feature type="region of interest" description="Disordered" evidence="6">
    <location>
        <begin position="893"/>
        <end position="915"/>
    </location>
</feature>
<keyword evidence="5" id="KW-0788">Thiol protease</keyword>
<keyword evidence="3" id="KW-0645">Protease</keyword>
<dbReference type="PANTHER" id="PTHR33308:SF9">
    <property type="entry name" value="PEPTIDOGLYCAN HYDROLASE FLGJ"/>
    <property type="match status" value="1"/>
</dbReference>
<protein>
    <submittedName>
        <fullName evidence="8">Phage tail spike protein</fullName>
    </submittedName>
</protein>
<dbReference type="InterPro" id="IPR038765">
    <property type="entry name" value="Papain-like_cys_pep_sf"/>
</dbReference>
<dbReference type="InterPro" id="IPR000064">
    <property type="entry name" value="NLP_P60_dom"/>
</dbReference>
<evidence type="ECO:0000256" key="2">
    <source>
        <dbReference type="ARBA" id="ARBA00010266"/>
    </source>
</evidence>
<dbReference type="GO" id="GO:0008234">
    <property type="term" value="F:cysteine-type peptidase activity"/>
    <property type="evidence" value="ECO:0007669"/>
    <property type="project" value="UniProtKB-KW"/>
</dbReference>
<evidence type="ECO:0000256" key="6">
    <source>
        <dbReference type="SAM" id="MobiDB-lite"/>
    </source>
</evidence>
<dbReference type="Pfam" id="PF01832">
    <property type="entry name" value="Glucosaminidase"/>
    <property type="match status" value="1"/>
</dbReference>
<dbReference type="GO" id="GO:0006508">
    <property type="term" value="P:proteolysis"/>
    <property type="evidence" value="ECO:0007669"/>
    <property type="project" value="UniProtKB-KW"/>
</dbReference>
<proteinExistence type="inferred from homology"/>
<gene>
    <name evidence="8" type="ORF">VUQ09_03690</name>
</gene>
<dbReference type="PROSITE" id="PS51935">
    <property type="entry name" value="NLPC_P60"/>
    <property type="match status" value="1"/>
</dbReference>
<dbReference type="Pfam" id="PF05382">
    <property type="entry name" value="Amidase_5"/>
    <property type="match status" value="1"/>
</dbReference>
<evidence type="ECO:0000256" key="3">
    <source>
        <dbReference type="ARBA" id="ARBA00022670"/>
    </source>
</evidence>
<name>A0AB74U0M3_9LACT</name>
<dbReference type="RefSeq" id="WP_347298488.1">
    <property type="nucleotide sequence ID" value="NZ_CP142434.1"/>
</dbReference>
<keyword evidence="4" id="KW-0378">Hydrolase</keyword>
<evidence type="ECO:0000256" key="4">
    <source>
        <dbReference type="ARBA" id="ARBA00022801"/>
    </source>
</evidence>
<dbReference type="GO" id="GO:0004040">
    <property type="term" value="F:amidase activity"/>
    <property type="evidence" value="ECO:0007669"/>
    <property type="project" value="InterPro"/>
</dbReference>
<comment type="similarity">
    <text evidence="1">Belongs to the peptidase C40 family.</text>
</comment>
<dbReference type="SUPFAM" id="SSF54001">
    <property type="entry name" value="Cysteine proteinases"/>
    <property type="match status" value="1"/>
</dbReference>
<dbReference type="Gene3D" id="3.90.1720.10">
    <property type="entry name" value="endopeptidase domain like (from Nostoc punctiforme)"/>
    <property type="match status" value="1"/>
</dbReference>
<evidence type="ECO:0000259" key="7">
    <source>
        <dbReference type="PROSITE" id="PS51935"/>
    </source>
</evidence>
<comment type="similarity">
    <text evidence="2">Belongs to the glycosyl hydrolase 73 family.</text>
</comment>
<dbReference type="SMART" id="SM00047">
    <property type="entry name" value="LYZ2"/>
    <property type="match status" value="1"/>
</dbReference>